<evidence type="ECO:0000313" key="6">
    <source>
        <dbReference type="EMBL" id="KAJ8426358.1"/>
    </source>
</evidence>
<feature type="transmembrane region" description="Helical" evidence="5">
    <location>
        <begin position="101"/>
        <end position="120"/>
    </location>
</feature>
<feature type="transmembrane region" description="Helical" evidence="5">
    <location>
        <begin position="36"/>
        <end position="60"/>
    </location>
</feature>
<evidence type="ECO:0000256" key="3">
    <source>
        <dbReference type="ARBA" id="ARBA00022989"/>
    </source>
</evidence>
<dbReference type="Gene3D" id="1.20.1250.20">
    <property type="entry name" value="MFS general substrate transporter like domains"/>
    <property type="match status" value="1"/>
</dbReference>
<comment type="subcellular location">
    <subcellularLocation>
        <location evidence="1">Membrane</location>
        <topology evidence="1">Multi-pass membrane protein</topology>
    </subcellularLocation>
</comment>
<dbReference type="GO" id="GO:0016020">
    <property type="term" value="C:membrane"/>
    <property type="evidence" value="ECO:0007669"/>
    <property type="project" value="UniProtKB-SubCell"/>
</dbReference>
<name>A0A9Q1GUI3_9CARY</name>
<keyword evidence="7" id="KW-1185">Reference proteome</keyword>
<feature type="transmembrane region" description="Helical" evidence="5">
    <location>
        <begin position="199"/>
        <end position="216"/>
    </location>
</feature>
<gene>
    <name evidence="6" type="ORF">Cgig2_025497</name>
</gene>
<accession>A0A9Q1GUI3</accession>
<sequence length="273" mass="30015">MQDGCSGLAYLVISPLAIACALNTVLAHLTAFSPSYYIYTLLLLLTGFSTSGVGLCAFVLATEPIGPSKCGVAGMSTFYFFSSGIALLSGISYVFQSWRALHIALSIPSILFISTIIPFLSESPRWYMVRGKIKEAMKIMRSIAECNARHPLEGVELVLDDDLNNNNGDIQTLKVNEARGAIDGSFIDAIKSPVIRIRLVLTVWINFCCSIVYHGLSLNVVNLKTSLYLNLLLNAITEMPTFTLTAIMLDRFRRNPLTVGTMWFSRDFCLFGA</sequence>
<comment type="caution">
    <text evidence="6">The sequence shown here is derived from an EMBL/GenBank/DDBJ whole genome shotgun (WGS) entry which is preliminary data.</text>
</comment>
<reference evidence="6" key="1">
    <citation type="submission" date="2022-04" db="EMBL/GenBank/DDBJ databases">
        <title>Carnegiea gigantea Genome sequencing and assembly v2.</title>
        <authorList>
            <person name="Copetti D."/>
            <person name="Sanderson M.J."/>
            <person name="Burquez A."/>
            <person name="Wojciechowski M.F."/>
        </authorList>
    </citation>
    <scope>NUCLEOTIDE SEQUENCE</scope>
    <source>
        <strain evidence="6">SGP5-SGP5p</strain>
        <tissue evidence="6">Aerial part</tissue>
    </source>
</reference>
<dbReference type="Pfam" id="PF00083">
    <property type="entry name" value="Sugar_tr"/>
    <property type="match status" value="1"/>
</dbReference>
<feature type="transmembrane region" description="Helical" evidence="5">
    <location>
        <begin position="72"/>
        <end position="95"/>
    </location>
</feature>
<keyword evidence="2 5" id="KW-0812">Transmembrane</keyword>
<dbReference type="PANTHER" id="PTHR24064">
    <property type="entry name" value="SOLUTE CARRIER FAMILY 22 MEMBER"/>
    <property type="match status" value="1"/>
</dbReference>
<keyword evidence="3 5" id="KW-1133">Transmembrane helix</keyword>
<feature type="transmembrane region" description="Helical" evidence="5">
    <location>
        <begin position="7"/>
        <end position="30"/>
    </location>
</feature>
<evidence type="ECO:0000256" key="1">
    <source>
        <dbReference type="ARBA" id="ARBA00004141"/>
    </source>
</evidence>
<evidence type="ECO:0000313" key="7">
    <source>
        <dbReference type="Proteomes" id="UP001153076"/>
    </source>
</evidence>
<dbReference type="Proteomes" id="UP001153076">
    <property type="component" value="Unassembled WGS sequence"/>
</dbReference>
<keyword evidence="4 5" id="KW-0472">Membrane</keyword>
<dbReference type="GO" id="GO:0022857">
    <property type="term" value="F:transmembrane transporter activity"/>
    <property type="evidence" value="ECO:0007669"/>
    <property type="project" value="InterPro"/>
</dbReference>
<dbReference type="AlphaFoldDB" id="A0A9Q1GUI3"/>
<dbReference type="SUPFAM" id="SSF103473">
    <property type="entry name" value="MFS general substrate transporter"/>
    <property type="match status" value="1"/>
</dbReference>
<dbReference type="InterPro" id="IPR036259">
    <property type="entry name" value="MFS_trans_sf"/>
</dbReference>
<proteinExistence type="predicted"/>
<organism evidence="6 7">
    <name type="scientific">Carnegiea gigantea</name>
    <dbReference type="NCBI Taxonomy" id="171969"/>
    <lineage>
        <taxon>Eukaryota</taxon>
        <taxon>Viridiplantae</taxon>
        <taxon>Streptophyta</taxon>
        <taxon>Embryophyta</taxon>
        <taxon>Tracheophyta</taxon>
        <taxon>Spermatophyta</taxon>
        <taxon>Magnoliopsida</taxon>
        <taxon>eudicotyledons</taxon>
        <taxon>Gunneridae</taxon>
        <taxon>Pentapetalae</taxon>
        <taxon>Caryophyllales</taxon>
        <taxon>Cactineae</taxon>
        <taxon>Cactaceae</taxon>
        <taxon>Cactoideae</taxon>
        <taxon>Echinocereeae</taxon>
        <taxon>Carnegiea</taxon>
    </lineage>
</organism>
<feature type="transmembrane region" description="Helical" evidence="5">
    <location>
        <begin position="228"/>
        <end position="249"/>
    </location>
</feature>
<dbReference type="OrthoDB" id="3936150at2759"/>
<evidence type="ECO:0000256" key="5">
    <source>
        <dbReference type="SAM" id="Phobius"/>
    </source>
</evidence>
<evidence type="ECO:0000256" key="2">
    <source>
        <dbReference type="ARBA" id="ARBA00022692"/>
    </source>
</evidence>
<protein>
    <submittedName>
        <fullName evidence="6">Uncharacterized protein</fullName>
    </submittedName>
</protein>
<dbReference type="InterPro" id="IPR005828">
    <property type="entry name" value="MFS_sugar_transport-like"/>
</dbReference>
<dbReference type="EMBL" id="JAKOGI010001303">
    <property type="protein sequence ID" value="KAJ8426358.1"/>
    <property type="molecule type" value="Genomic_DNA"/>
</dbReference>
<evidence type="ECO:0000256" key="4">
    <source>
        <dbReference type="ARBA" id="ARBA00023136"/>
    </source>
</evidence>